<dbReference type="InterPro" id="IPR036259">
    <property type="entry name" value="MFS_trans_sf"/>
</dbReference>
<organism evidence="10 13">
    <name type="scientific">Methylopila capsulata</name>
    <dbReference type="NCBI Taxonomy" id="61654"/>
    <lineage>
        <taxon>Bacteria</taxon>
        <taxon>Pseudomonadati</taxon>
        <taxon>Pseudomonadota</taxon>
        <taxon>Alphaproteobacteria</taxon>
        <taxon>Hyphomicrobiales</taxon>
        <taxon>Methylopilaceae</taxon>
        <taxon>Methylopila</taxon>
    </lineage>
</organism>
<comment type="subcellular location">
    <subcellularLocation>
        <location evidence="1">Cell membrane</location>
        <topology evidence="1">Multi-pass membrane protein</topology>
    </subcellularLocation>
</comment>
<comment type="caution">
    <text evidence="10">The sequence shown here is derived from an EMBL/GenBank/DDBJ whole genome shotgun (WGS) entry which is preliminary data.</text>
</comment>
<feature type="compositionally biased region" description="Basic and acidic residues" evidence="7">
    <location>
        <begin position="437"/>
        <end position="452"/>
    </location>
</feature>
<dbReference type="InterPro" id="IPR005828">
    <property type="entry name" value="MFS_sugar_transport-like"/>
</dbReference>
<feature type="transmembrane region" description="Helical" evidence="8">
    <location>
        <begin position="256"/>
        <end position="273"/>
    </location>
</feature>
<evidence type="ECO:0000256" key="8">
    <source>
        <dbReference type="SAM" id="Phobius"/>
    </source>
</evidence>
<keyword evidence="5 8" id="KW-1133">Transmembrane helix</keyword>
<dbReference type="Pfam" id="PF00083">
    <property type="entry name" value="Sugar_tr"/>
    <property type="match status" value="1"/>
</dbReference>
<dbReference type="CDD" id="cd17369">
    <property type="entry name" value="MFS_ShiA_like"/>
    <property type="match status" value="1"/>
</dbReference>
<dbReference type="EMBL" id="BSFF01000009">
    <property type="protein sequence ID" value="GLK57226.1"/>
    <property type="molecule type" value="Genomic_DNA"/>
</dbReference>
<dbReference type="Proteomes" id="UP000758856">
    <property type="component" value="Unassembled WGS sequence"/>
</dbReference>
<dbReference type="RefSeq" id="WP_204952003.1">
    <property type="nucleotide sequence ID" value="NZ_BSFF01000009.1"/>
</dbReference>
<dbReference type="PANTHER" id="PTHR43045:SF1">
    <property type="entry name" value="SHIKIMATE TRANSPORTER"/>
    <property type="match status" value="1"/>
</dbReference>
<feature type="transmembrane region" description="Helical" evidence="8">
    <location>
        <begin position="112"/>
        <end position="132"/>
    </location>
</feature>
<evidence type="ECO:0000313" key="13">
    <source>
        <dbReference type="Proteomes" id="UP001143400"/>
    </source>
</evidence>
<dbReference type="InterPro" id="IPR011701">
    <property type="entry name" value="MFS"/>
</dbReference>
<keyword evidence="4 8" id="KW-0812">Transmembrane</keyword>
<gene>
    <name evidence="10" type="ORF">GCM10008170_32460</name>
    <name evidence="11" type="ORF">JOD31_003820</name>
</gene>
<reference evidence="11 12" key="2">
    <citation type="submission" date="2021-01" db="EMBL/GenBank/DDBJ databases">
        <title>Genomic Encyclopedia of Type Strains, Phase IV (KMG-IV): sequencing the most valuable type-strain genomes for metagenomic binning, comparative biology and taxonomic classification.</title>
        <authorList>
            <person name="Goeker M."/>
        </authorList>
    </citation>
    <scope>NUCLEOTIDE SEQUENCE [LARGE SCALE GENOMIC DNA]</scope>
    <source>
        <strain evidence="11 12">DSM 6130</strain>
    </source>
</reference>
<dbReference type="Proteomes" id="UP001143400">
    <property type="component" value="Unassembled WGS sequence"/>
</dbReference>
<feature type="transmembrane region" description="Helical" evidence="8">
    <location>
        <begin position="308"/>
        <end position="326"/>
    </location>
</feature>
<dbReference type="AlphaFoldDB" id="A0A9W6IV93"/>
<evidence type="ECO:0000256" key="6">
    <source>
        <dbReference type="ARBA" id="ARBA00023136"/>
    </source>
</evidence>
<feature type="transmembrane region" description="Helical" evidence="8">
    <location>
        <begin position="187"/>
        <end position="210"/>
    </location>
</feature>
<evidence type="ECO:0000256" key="2">
    <source>
        <dbReference type="ARBA" id="ARBA00022448"/>
    </source>
</evidence>
<accession>A0A9W6IV93</accession>
<dbReference type="EMBL" id="JAFBCY010000005">
    <property type="protein sequence ID" value="MBM7853559.1"/>
    <property type="molecule type" value="Genomic_DNA"/>
</dbReference>
<keyword evidence="12" id="KW-1185">Reference proteome</keyword>
<feature type="domain" description="Major facilitator superfamily (MFS) profile" evidence="9">
    <location>
        <begin position="15"/>
        <end position="425"/>
    </location>
</feature>
<feature type="transmembrane region" description="Helical" evidence="8">
    <location>
        <begin position="379"/>
        <end position="397"/>
    </location>
</feature>
<feature type="transmembrane region" description="Helical" evidence="8">
    <location>
        <begin position="332"/>
        <end position="358"/>
    </location>
</feature>
<feature type="transmembrane region" description="Helical" evidence="8">
    <location>
        <begin position="279"/>
        <end position="299"/>
    </location>
</feature>
<evidence type="ECO:0000256" key="1">
    <source>
        <dbReference type="ARBA" id="ARBA00004651"/>
    </source>
</evidence>
<dbReference type="Pfam" id="PF07690">
    <property type="entry name" value="MFS_1"/>
    <property type="match status" value="1"/>
</dbReference>
<reference evidence="10" key="1">
    <citation type="journal article" date="2014" name="Int. J. Syst. Evol. Microbiol.">
        <title>Complete genome sequence of Corynebacterium casei LMG S-19264T (=DSM 44701T), isolated from a smear-ripened cheese.</title>
        <authorList>
            <consortium name="US DOE Joint Genome Institute (JGI-PGF)"/>
            <person name="Walter F."/>
            <person name="Albersmeier A."/>
            <person name="Kalinowski J."/>
            <person name="Ruckert C."/>
        </authorList>
    </citation>
    <scope>NUCLEOTIDE SEQUENCE</scope>
    <source>
        <strain evidence="10">VKM B-1606</strain>
    </source>
</reference>
<evidence type="ECO:0000256" key="7">
    <source>
        <dbReference type="SAM" id="MobiDB-lite"/>
    </source>
</evidence>
<protein>
    <submittedName>
        <fullName evidence="11">Metabolite-proton symporter</fullName>
    </submittedName>
    <submittedName>
        <fullName evidence="10">Shikimate transporter</fullName>
    </submittedName>
</protein>
<feature type="transmembrane region" description="Helical" evidence="8">
    <location>
        <begin position="52"/>
        <end position="76"/>
    </location>
</feature>
<evidence type="ECO:0000256" key="5">
    <source>
        <dbReference type="ARBA" id="ARBA00022989"/>
    </source>
</evidence>
<keyword evidence="6 8" id="KW-0472">Membrane</keyword>
<evidence type="ECO:0000313" key="12">
    <source>
        <dbReference type="Proteomes" id="UP000758856"/>
    </source>
</evidence>
<dbReference type="PROSITE" id="PS50850">
    <property type="entry name" value="MFS"/>
    <property type="match status" value="1"/>
</dbReference>
<evidence type="ECO:0000259" key="9">
    <source>
        <dbReference type="PROSITE" id="PS50850"/>
    </source>
</evidence>
<dbReference type="GO" id="GO:0022857">
    <property type="term" value="F:transmembrane transporter activity"/>
    <property type="evidence" value="ECO:0007669"/>
    <property type="project" value="InterPro"/>
</dbReference>
<proteinExistence type="predicted"/>
<sequence length="452" mass="48581">MSAAAEGRPAHSRRVIAASCVGTALEWYDFFIYSSAAALVFGHLFFPKLDPATGTLVALATFGVGFLSRPLGGLVFGHLGDRIGRKPVLIITLLLVGVGTLLIGLLPTYDQIGVWAPILLVFLRLVQGFGAGAEYGGAVLMLVEHAPPGRRGFWGSFAPLGVGAGMMLASGVFALVSRLPQEDFLSWGWRVPFLLSIVMVIFGVVIRMGLKETPVFEKIAAEPETKSKNPVWESISRQPRNFFVVLGSRLAENGHGYLFPVFGLSYAVNNLGVPKSEALFAMMSGYVVQMICVVAFASLSDRIGRRPVYIFGALFGCLLAFPFFAMLEAKTTFWLCAAFWLALGGNAAMFGTQAAYFAELFGPKRRFSGFAFARELGSILAGGPAPAIATALVAWASGSSWPVALYAIFLGLVTAYAVWMGPETYRDDITVDASESEPERAKAEPRFVRAVA</sequence>
<feature type="transmembrane region" description="Helical" evidence="8">
    <location>
        <begin position="403"/>
        <end position="419"/>
    </location>
</feature>
<feature type="region of interest" description="Disordered" evidence="7">
    <location>
        <begin position="431"/>
        <end position="452"/>
    </location>
</feature>
<keyword evidence="3" id="KW-1003">Cell membrane</keyword>
<name>A0A9W6IV93_9HYPH</name>
<dbReference type="GO" id="GO:0005886">
    <property type="term" value="C:plasma membrane"/>
    <property type="evidence" value="ECO:0007669"/>
    <property type="project" value="UniProtKB-SubCell"/>
</dbReference>
<dbReference type="SUPFAM" id="SSF103473">
    <property type="entry name" value="MFS general substrate transporter"/>
    <property type="match status" value="1"/>
</dbReference>
<feature type="transmembrane region" description="Helical" evidence="8">
    <location>
        <begin position="27"/>
        <end position="46"/>
    </location>
</feature>
<evidence type="ECO:0000256" key="3">
    <source>
        <dbReference type="ARBA" id="ARBA00022475"/>
    </source>
</evidence>
<evidence type="ECO:0000313" key="11">
    <source>
        <dbReference type="EMBL" id="MBM7853559.1"/>
    </source>
</evidence>
<evidence type="ECO:0000313" key="10">
    <source>
        <dbReference type="EMBL" id="GLK57226.1"/>
    </source>
</evidence>
<reference evidence="10" key="3">
    <citation type="submission" date="2023-01" db="EMBL/GenBank/DDBJ databases">
        <authorList>
            <person name="Sun Q."/>
            <person name="Evtushenko L."/>
        </authorList>
    </citation>
    <scope>NUCLEOTIDE SEQUENCE</scope>
    <source>
        <strain evidence="10">VKM B-1606</strain>
    </source>
</reference>
<dbReference type="Gene3D" id="1.20.1250.20">
    <property type="entry name" value="MFS general substrate transporter like domains"/>
    <property type="match status" value="2"/>
</dbReference>
<keyword evidence="2" id="KW-0813">Transport</keyword>
<dbReference type="FunFam" id="1.20.1250.20:FF:000001">
    <property type="entry name" value="Dicarboxylate MFS transporter"/>
    <property type="match status" value="1"/>
</dbReference>
<feature type="transmembrane region" description="Helical" evidence="8">
    <location>
        <begin position="88"/>
        <end position="106"/>
    </location>
</feature>
<feature type="transmembrane region" description="Helical" evidence="8">
    <location>
        <begin position="153"/>
        <end position="175"/>
    </location>
</feature>
<evidence type="ECO:0000256" key="4">
    <source>
        <dbReference type="ARBA" id="ARBA00022692"/>
    </source>
</evidence>
<dbReference type="PANTHER" id="PTHR43045">
    <property type="entry name" value="SHIKIMATE TRANSPORTER"/>
    <property type="match status" value="1"/>
</dbReference>
<dbReference type="InterPro" id="IPR020846">
    <property type="entry name" value="MFS_dom"/>
</dbReference>